<dbReference type="Gene3D" id="3.30.450.40">
    <property type="match status" value="1"/>
</dbReference>
<protein>
    <submittedName>
        <fullName evidence="6">IclR family transcriptional regulator</fullName>
    </submittedName>
</protein>
<dbReference type="PROSITE" id="PS51077">
    <property type="entry name" value="HTH_ICLR"/>
    <property type="match status" value="1"/>
</dbReference>
<evidence type="ECO:0000259" key="5">
    <source>
        <dbReference type="PROSITE" id="PS51078"/>
    </source>
</evidence>
<dbReference type="Pfam" id="PF09339">
    <property type="entry name" value="HTH_IclR"/>
    <property type="match status" value="1"/>
</dbReference>
<dbReference type="Pfam" id="PF01614">
    <property type="entry name" value="IclR_C"/>
    <property type="match status" value="1"/>
</dbReference>
<dbReference type="SUPFAM" id="SSF55781">
    <property type="entry name" value="GAF domain-like"/>
    <property type="match status" value="1"/>
</dbReference>
<keyword evidence="2" id="KW-0238">DNA-binding</keyword>
<name>A0A562V000_9BACT</name>
<keyword evidence="1" id="KW-0805">Transcription regulation</keyword>
<dbReference type="InterPro" id="IPR014757">
    <property type="entry name" value="Tscrpt_reg_IclR_C"/>
</dbReference>
<dbReference type="InterPro" id="IPR036388">
    <property type="entry name" value="WH-like_DNA-bd_sf"/>
</dbReference>
<proteinExistence type="predicted"/>
<dbReference type="PANTHER" id="PTHR30136">
    <property type="entry name" value="HELIX-TURN-HELIX TRANSCRIPTIONAL REGULATOR, ICLR FAMILY"/>
    <property type="match status" value="1"/>
</dbReference>
<evidence type="ECO:0000259" key="4">
    <source>
        <dbReference type="PROSITE" id="PS51077"/>
    </source>
</evidence>
<dbReference type="InterPro" id="IPR036390">
    <property type="entry name" value="WH_DNA-bd_sf"/>
</dbReference>
<keyword evidence="7" id="KW-1185">Reference proteome</keyword>
<dbReference type="GO" id="GO:0003700">
    <property type="term" value="F:DNA-binding transcription factor activity"/>
    <property type="evidence" value="ECO:0007669"/>
    <property type="project" value="TreeGrafter"/>
</dbReference>
<feature type="domain" description="IclR-ED" evidence="5">
    <location>
        <begin position="74"/>
        <end position="257"/>
    </location>
</feature>
<dbReference type="RefSeq" id="WP_145026296.1">
    <property type="nucleotide sequence ID" value="NZ_VLLN01000054.1"/>
</dbReference>
<dbReference type="GO" id="GO:0045892">
    <property type="term" value="P:negative regulation of DNA-templated transcription"/>
    <property type="evidence" value="ECO:0007669"/>
    <property type="project" value="TreeGrafter"/>
</dbReference>
<evidence type="ECO:0000256" key="1">
    <source>
        <dbReference type="ARBA" id="ARBA00023015"/>
    </source>
</evidence>
<reference evidence="6 7" key="1">
    <citation type="submission" date="2019-07" db="EMBL/GenBank/DDBJ databases">
        <title>Genomic Encyclopedia of Archaeal and Bacterial Type Strains, Phase II (KMG-II): from individual species to whole genera.</title>
        <authorList>
            <person name="Goeker M."/>
        </authorList>
    </citation>
    <scope>NUCLEOTIDE SEQUENCE [LARGE SCALE GENOMIC DNA]</scope>
    <source>
        <strain evidence="6 7">ATCC BAA-1139</strain>
    </source>
</reference>
<organism evidence="6 7">
    <name type="scientific">Geobacter argillaceus</name>
    <dbReference type="NCBI Taxonomy" id="345631"/>
    <lineage>
        <taxon>Bacteria</taxon>
        <taxon>Pseudomonadati</taxon>
        <taxon>Thermodesulfobacteriota</taxon>
        <taxon>Desulfuromonadia</taxon>
        <taxon>Geobacterales</taxon>
        <taxon>Geobacteraceae</taxon>
        <taxon>Geobacter</taxon>
    </lineage>
</organism>
<dbReference type="InterPro" id="IPR005471">
    <property type="entry name" value="Tscrpt_reg_IclR_N"/>
</dbReference>
<dbReference type="Proteomes" id="UP000319449">
    <property type="component" value="Unassembled WGS sequence"/>
</dbReference>
<dbReference type="PANTHER" id="PTHR30136:SF24">
    <property type="entry name" value="HTH-TYPE TRANSCRIPTIONAL REPRESSOR ALLR"/>
    <property type="match status" value="1"/>
</dbReference>
<dbReference type="EMBL" id="VLLN01000054">
    <property type="protein sequence ID" value="TWJ11270.1"/>
    <property type="molecule type" value="Genomic_DNA"/>
</dbReference>
<comment type="caution">
    <text evidence="6">The sequence shown here is derived from an EMBL/GenBank/DDBJ whole genome shotgun (WGS) entry which is preliminary data.</text>
</comment>
<evidence type="ECO:0000256" key="2">
    <source>
        <dbReference type="ARBA" id="ARBA00023125"/>
    </source>
</evidence>
<dbReference type="SMART" id="SM00346">
    <property type="entry name" value="HTH_ICLR"/>
    <property type="match status" value="1"/>
</dbReference>
<evidence type="ECO:0000313" key="6">
    <source>
        <dbReference type="EMBL" id="TWJ11270.1"/>
    </source>
</evidence>
<dbReference type="PROSITE" id="PS51078">
    <property type="entry name" value="ICLR_ED"/>
    <property type="match status" value="1"/>
</dbReference>
<sequence>MMKKQTTNYRIYTVEYALDVLEQFLDNTDELGMTELRKRLNLNKYTLGRLLATLASRSYIEVNNGTDCYRLGIRNLEMGQSAIKQMKLPRQARAVLESVVRDCNETTDVAIMRGSEIYCLDAVESSHPVRVVPRMGTMLPAHCTAAGKVLLANGSEADLQRYLSEDLRQLTMNTIIDRDQFRRLLSTIAAQDYALEDEELNLGVRSVAAPIRNYTGGVVGAVSVSGPIMRFNTARMYDELVPQVKRAAKEISLRLGYYHADTVQLSEG</sequence>
<dbReference type="OrthoDB" id="13103at2"/>
<dbReference type="AlphaFoldDB" id="A0A562V000"/>
<gene>
    <name evidence="6" type="ORF">JN12_04035</name>
</gene>
<feature type="domain" description="HTH iclR-type" evidence="4">
    <location>
        <begin position="11"/>
        <end position="73"/>
    </location>
</feature>
<dbReference type="InterPro" id="IPR050707">
    <property type="entry name" value="HTH_MetabolicPath_Reg"/>
</dbReference>
<keyword evidence="3" id="KW-0804">Transcription</keyword>
<evidence type="ECO:0000256" key="3">
    <source>
        <dbReference type="ARBA" id="ARBA00023163"/>
    </source>
</evidence>
<dbReference type="SUPFAM" id="SSF46785">
    <property type="entry name" value="Winged helix' DNA-binding domain"/>
    <property type="match status" value="1"/>
</dbReference>
<evidence type="ECO:0000313" key="7">
    <source>
        <dbReference type="Proteomes" id="UP000319449"/>
    </source>
</evidence>
<dbReference type="InterPro" id="IPR029016">
    <property type="entry name" value="GAF-like_dom_sf"/>
</dbReference>
<dbReference type="GO" id="GO:0003677">
    <property type="term" value="F:DNA binding"/>
    <property type="evidence" value="ECO:0007669"/>
    <property type="project" value="UniProtKB-KW"/>
</dbReference>
<accession>A0A562V000</accession>
<dbReference type="Gene3D" id="1.10.10.10">
    <property type="entry name" value="Winged helix-like DNA-binding domain superfamily/Winged helix DNA-binding domain"/>
    <property type="match status" value="1"/>
</dbReference>